<evidence type="ECO:0008006" key="3">
    <source>
        <dbReference type="Google" id="ProtNLM"/>
    </source>
</evidence>
<dbReference type="InterPro" id="IPR036661">
    <property type="entry name" value="Luciferase-like_sf"/>
</dbReference>
<gene>
    <name evidence="1" type="ordered locus">Celgi_2741</name>
</gene>
<accession>F8A4J1</accession>
<dbReference type="HOGENOM" id="CLU_1432193_0_0_11"/>
<dbReference type="KEGG" id="cga:Celgi_2741"/>
<keyword evidence="2" id="KW-1185">Reference proteome</keyword>
<evidence type="ECO:0000313" key="2">
    <source>
        <dbReference type="Proteomes" id="UP000000485"/>
    </source>
</evidence>
<name>F8A4J1_CELGA</name>
<sequence>MRTSATLTHARSADHPRAERLPIERLTAGTSEPFSDEARRHVEFVLDEGSLNPTTLALAGARADVVRIRFSAALPTHPAVRALVAMLDDEVAAVGRTRDELRVVLEVETVVADDEADAARRRANLAYTAAFSHAAWSPESTWLVAPVERLAEEASALARRTGVDAVHLHLTGPSAAHVDRVTAALQRTA</sequence>
<dbReference type="Proteomes" id="UP000000485">
    <property type="component" value="Chromosome"/>
</dbReference>
<dbReference type="EMBL" id="CP002665">
    <property type="protein sequence ID" value="AEI13239.1"/>
    <property type="molecule type" value="Genomic_DNA"/>
</dbReference>
<reference evidence="2" key="1">
    <citation type="submission" date="2011-04" db="EMBL/GenBank/DDBJ databases">
        <title>Complete sequence of Cellvibrio gilvus ATCC 13127.</title>
        <authorList>
            <person name="Lucas S."/>
            <person name="Han J."/>
            <person name="Lapidus A."/>
            <person name="Cheng J.-F."/>
            <person name="Goodwin L."/>
            <person name="Pitluck S."/>
            <person name="Peters L."/>
            <person name="Munk A."/>
            <person name="Detter J.C."/>
            <person name="Han C."/>
            <person name="Tapia R."/>
            <person name="Land M."/>
            <person name="Hauser L."/>
            <person name="Kyrpides N."/>
            <person name="Ivanova N."/>
            <person name="Ovchinnikova G."/>
            <person name="Pagani I."/>
            <person name="Mead D."/>
            <person name="Brumm P."/>
            <person name="Woyke T."/>
        </authorList>
    </citation>
    <scope>NUCLEOTIDE SEQUENCE [LARGE SCALE GENOMIC DNA]</scope>
    <source>
        <strain evidence="2">ATCC 13127 / NRRL B-14078</strain>
    </source>
</reference>
<organism evidence="1 2">
    <name type="scientific">Cellulomonas gilvus (strain ATCC 13127 / NRRL B-14078)</name>
    <name type="common">Cellvibrio gilvus</name>
    <dbReference type="NCBI Taxonomy" id="593907"/>
    <lineage>
        <taxon>Bacteria</taxon>
        <taxon>Bacillati</taxon>
        <taxon>Actinomycetota</taxon>
        <taxon>Actinomycetes</taxon>
        <taxon>Micrococcales</taxon>
        <taxon>Cellulomonadaceae</taxon>
        <taxon>Cellulomonas</taxon>
    </lineage>
</organism>
<dbReference type="AlphaFoldDB" id="F8A4J1"/>
<dbReference type="GO" id="GO:0016705">
    <property type="term" value="F:oxidoreductase activity, acting on paired donors, with incorporation or reduction of molecular oxygen"/>
    <property type="evidence" value="ECO:0007669"/>
    <property type="project" value="InterPro"/>
</dbReference>
<proteinExistence type="predicted"/>
<dbReference type="Gene3D" id="3.20.20.30">
    <property type="entry name" value="Luciferase-like domain"/>
    <property type="match status" value="1"/>
</dbReference>
<dbReference type="SUPFAM" id="SSF51679">
    <property type="entry name" value="Bacterial luciferase-like"/>
    <property type="match status" value="1"/>
</dbReference>
<dbReference type="OrthoDB" id="4829017at2"/>
<evidence type="ECO:0000313" key="1">
    <source>
        <dbReference type="EMBL" id="AEI13239.1"/>
    </source>
</evidence>
<dbReference type="RefSeq" id="WP_013884756.1">
    <property type="nucleotide sequence ID" value="NC_015671.1"/>
</dbReference>
<protein>
    <recommendedName>
        <fullName evidence="3">Luciferase-like, subgroup</fullName>
    </recommendedName>
</protein>